<evidence type="ECO:0000256" key="1">
    <source>
        <dbReference type="ARBA" id="ARBA00000971"/>
    </source>
</evidence>
<evidence type="ECO:0000256" key="3">
    <source>
        <dbReference type="ARBA" id="ARBA00013194"/>
    </source>
</evidence>
<dbReference type="InterPro" id="IPR050245">
    <property type="entry name" value="PrsA_foldase"/>
</dbReference>
<sequence>MSKRLTFLYGAALSLCLSLPAIADETPNADTVVATVNGTNITLGHMILVQQNLPQQYQTLPPEMLFTGILDQIIQQTLLMQAGPQEDSALVRLSLENERRALKAGEVLQLAADAAVTEEAVKAAFDAKYADVSAGKEYNASHILVETEDEAKALIEELKNGADFAELAKAKSTGPSGPNGGELGWFGAGQMVKPFEDAVMAMEVGAVSEPVQTQFGWHVIKLNESRDKAAPTLDEVRADIEAEVERDAITVRIEELTANAKIDKAGAEGLDPALIKNIDILLEN</sequence>
<dbReference type="RefSeq" id="WP_142491682.1">
    <property type="nucleotide sequence ID" value="NZ_FXTO01000001.1"/>
</dbReference>
<keyword evidence="12" id="KW-1185">Reference proteome</keyword>
<dbReference type="EC" id="5.2.1.8" evidence="3"/>
<name>A0A521AVI2_9RHOB</name>
<comment type="catalytic activity">
    <reaction evidence="1">
        <text>[protein]-peptidylproline (omega=180) = [protein]-peptidylproline (omega=0)</text>
        <dbReference type="Rhea" id="RHEA:16237"/>
        <dbReference type="Rhea" id="RHEA-COMP:10747"/>
        <dbReference type="Rhea" id="RHEA-COMP:10748"/>
        <dbReference type="ChEBI" id="CHEBI:83833"/>
        <dbReference type="ChEBI" id="CHEBI:83834"/>
        <dbReference type="EC" id="5.2.1.8"/>
    </reaction>
</comment>
<evidence type="ECO:0000256" key="9">
    <source>
        <dbReference type="SAM" id="SignalP"/>
    </source>
</evidence>
<feature type="domain" description="PpiC" evidence="10">
    <location>
        <begin position="135"/>
        <end position="224"/>
    </location>
</feature>
<evidence type="ECO:0000256" key="6">
    <source>
        <dbReference type="ARBA" id="ARBA00030642"/>
    </source>
</evidence>
<evidence type="ECO:0000259" key="10">
    <source>
        <dbReference type="PROSITE" id="PS50198"/>
    </source>
</evidence>
<dbReference type="Proteomes" id="UP000316030">
    <property type="component" value="Unassembled WGS sequence"/>
</dbReference>
<evidence type="ECO:0000256" key="8">
    <source>
        <dbReference type="PROSITE-ProRule" id="PRU00278"/>
    </source>
</evidence>
<gene>
    <name evidence="11" type="ORF">SAMN06265173_101388</name>
</gene>
<feature type="chain" id="PRO_5021755120" description="Parvulin-like PPIase" evidence="9">
    <location>
        <begin position="24"/>
        <end position="284"/>
    </location>
</feature>
<dbReference type="InterPro" id="IPR023058">
    <property type="entry name" value="PPIase_PpiC_CS"/>
</dbReference>
<reference evidence="11 12" key="1">
    <citation type="submission" date="2017-05" db="EMBL/GenBank/DDBJ databases">
        <authorList>
            <person name="Varghese N."/>
            <person name="Submissions S."/>
        </authorList>
    </citation>
    <scope>NUCLEOTIDE SEQUENCE [LARGE SCALE GENOMIC DNA]</scope>
    <source>
        <strain evidence="11 12">DSM 29506</strain>
    </source>
</reference>
<dbReference type="PANTHER" id="PTHR47245">
    <property type="entry name" value="PEPTIDYLPROLYL ISOMERASE"/>
    <property type="match status" value="1"/>
</dbReference>
<accession>A0A521AVI2</accession>
<keyword evidence="8 11" id="KW-0413">Isomerase</keyword>
<dbReference type="Pfam" id="PF13616">
    <property type="entry name" value="Rotamase_3"/>
    <property type="match status" value="1"/>
</dbReference>
<dbReference type="InterPro" id="IPR046357">
    <property type="entry name" value="PPIase_dom_sf"/>
</dbReference>
<dbReference type="InterPro" id="IPR000297">
    <property type="entry name" value="PPIase_PpiC"/>
</dbReference>
<organism evidence="11 12">
    <name type="scientific">Thalassovita litoralis</name>
    <dbReference type="NCBI Taxonomy" id="1010611"/>
    <lineage>
        <taxon>Bacteria</taxon>
        <taxon>Pseudomonadati</taxon>
        <taxon>Pseudomonadota</taxon>
        <taxon>Alphaproteobacteria</taxon>
        <taxon>Rhodobacterales</taxon>
        <taxon>Roseobacteraceae</taxon>
        <taxon>Thalassovita</taxon>
    </lineage>
</organism>
<keyword evidence="5 8" id="KW-0697">Rotamase</keyword>
<evidence type="ECO:0000256" key="7">
    <source>
        <dbReference type="ARBA" id="ARBA00031484"/>
    </source>
</evidence>
<dbReference type="SUPFAM" id="SSF54534">
    <property type="entry name" value="FKBP-like"/>
    <property type="match status" value="1"/>
</dbReference>
<dbReference type="InterPro" id="IPR027304">
    <property type="entry name" value="Trigger_fact/SurA_dom_sf"/>
</dbReference>
<dbReference type="PANTHER" id="PTHR47245:SF2">
    <property type="entry name" value="PEPTIDYL-PROLYL CIS-TRANS ISOMERASE HP_0175-RELATED"/>
    <property type="match status" value="1"/>
</dbReference>
<dbReference type="PROSITE" id="PS50198">
    <property type="entry name" value="PPIC_PPIASE_2"/>
    <property type="match status" value="1"/>
</dbReference>
<dbReference type="EMBL" id="FXTO01000001">
    <property type="protein sequence ID" value="SMO38815.1"/>
    <property type="molecule type" value="Genomic_DNA"/>
</dbReference>
<dbReference type="SUPFAM" id="SSF109998">
    <property type="entry name" value="Triger factor/SurA peptide-binding domain-like"/>
    <property type="match status" value="1"/>
</dbReference>
<evidence type="ECO:0000313" key="11">
    <source>
        <dbReference type="EMBL" id="SMO38815.1"/>
    </source>
</evidence>
<dbReference type="PROSITE" id="PS01096">
    <property type="entry name" value="PPIC_PPIASE_1"/>
    <property type="match status" value="1"/>
</dbReference>
<proteinExistence type="inferred from homology"/>
<protein>
    <recommendedName>
        <fullName evidence="4">Parvulin-like PPIase</fullName>
        <ecNumber evidence="3">5.2.1.8</ecNumber>
    </recommendedName>
    <alternativeName>
        <fullName evidence="6">Peptidyl-prolyl cis-trans isomerase plp</fullName>
    </alternativeName>
    <alternativeName>
        <fullName evidence="7">Rotamase plp</fullName>
    </alternativeName>
</protein>
<dbReference type="OrthoDB" id="14196at2"/>
<keyword evidence="9" id="KW-0732">Signal</keyword>
<dbReference type="Gene3D" id="1.10.8.1040">
    <property type="match status" value="1"/>
</dbReference>
<evidence type="ECO:0000313" key="12">
    <source>
        <dbReference type="Proteomes" id="UP000316030"/>
    </source>
</evidence>
<comment type="similarity">
    <text evidence="2">Belongs to the PpiC/parvulin rotamase family.</text>
</comment>
<dbReference type="AlphaFoldDB" id="A0A521AVI2"/>
<evidence type="ECO:0000256" key="2">
    <source>
        <dbReference type="ARBA" id="ARBA00007656"/>
    </source>
</evidence>
<feature type="signal peptide" evidence="9">
    <location>
        <begin position="1"/>
        <end position="23"/>
    </location>
</feature>
<evidence type="ECO:0000256" key="5">
    <source>
        <dbReference type="ARBA" id="ARBA00023110"/>
    </source>
</evidence>
<evidence type="ECO:0000256" key="4">
    <source>
        <dbReference type="ARBA" id="ARBA00018370"/>
    </source>
</evidence>
<dbReference type="Gene3D" id="3.10.50.40">
    <property type="match status" value="1"/>
</dbReference>
<dbReference type="GO" id="GO:0003755">
    <property type="term" value="F:peptidyl-prolyl cis-trans isomerase activity"/>
    <property type="evidence" value="ECO:0007669"/>
    <property type="project" value="UniProtKB-KW"/>
</dbReference>